<reference evidence="1 2" key="2">
    <citation type="journal article" date="2011" name="Mol. Biol. Evol.">
        <title>Unity in variety--the pan-genome of the Chlamydiae.</title>
        <authorList>
            <person name="Collingro A."/>
            <person name="Tischler P."/>
            <person name="Weinmaier T."/>
            <person name="Penz T."/>
            <person name="Heinz E."/>
            <person name="Brunham R.C."/>
            <person name="Read T.D."/>
            <person name="Bavoil P.M."/>
            <person name="Sachse K."/>
            <person name="Kahane S."/>
            <person name="Friedman M.G."/>
            <person name="Rattei T."/>
            <person name="Myers G.S."/>
            <person name="Horn M."/>
        </authorList>
    </citation>
    <scope>NUCLEOTIDE SEQUENCE [LARGE SCALE GENOMIC DNA]</scope>
    <source>
        <strain evidence="2">ATCC VR-1471 / Z</strain>
    </source>
</reference>
<reference key="1">
    <citation type="journal article" date="2011" name="Mol. Biol. Evol.">
        <title>Unity in variety -- the pan-genome of the Chlamydiae.</title>
        <authorList>
            <person name="Collingro A."/>
            <person name="Tischler P."/>
            <person name="Weinmaier T."/>
            <person name="Penz T."/>
            <person name="Heinz E."/>
            <person name="Brunham R.C."/>
            <person name="Read T.D."/>
            <person name="Bavoil P.M."/>
            <person name="Sachse K."/>
            <person name="Kahane S."/>
            <person name="Friedman M.G."/>
            <person name="Rattei T."/>
            <person name="Myers G.S.A."/>
            <person name="Horn M."/>
        </authorList>
    </citation>
    <scope>NUCLEOTIDE SEQUENCE</scope>
    <source>
        <strain>Z</strain>
    </source>
</reference>
<dbReference type="KEGG" id="sng:SNE_A06510"/>
<dbReference type="EMBL" id="FR872582">
    <property type="protein sequence ID" value="CCB88528.1"/>
    <property type="molecule type" value="Genomic_DNA"/>
</dbReference>
<dbReference type="Proteomes" id="UP000000496">
    <property type="component" value="Chromosome gsn.131"/>
</dbReference>
<organism evidence="1 2">
    <name type="scientific">Simkania negevensis (strain ATCC VR-1471 / DSM 27360 / Z)</name>
    <dbReference type="NCBI Taxonomy" id="331113"/>
    <lineage>
        <taxon>Bacteria</taxon>
        <taxon>Pseudomonadati</taxon>
        <taxon>Chlamydiota</taxon>
        <taxon>Chlamydiia</taxon>
        <taxon>Parachlamydiales</taxon>
        <taxon>Simkaniaceae</taxon>
        <taxon>Simkania</taxon>
    </lineage>
</organism>
<protein>
    <submittedName>
        <fullName evidence="1">Inclusion protein</fullName>
    </submittedName>
</protein>
<proteinExistence type="predicted"/>
<evidence type="ECO:0000313" key="1">
    <source>
        <dbReference type="EMBL" id="CCB88528.1"/>
    </source>
</evidence>
<evidence type="ECO:0000313" key="2">
    <source>
        <dbReference type="Proteomes" id="UP000000496"/>
    </source>
</evidence>
<gene>
    <name evidence="1" type="ordered locus">SNE_A06510</name>
</gene>
<dbReference type="STRING" id="331113.SNE_A06510"/>
<dbReference type="HOGENOM" id="CLU_1516934_0_0_0"/>
<dbReference type="AlphaFoldDB" id="F8L713"/>
<name>F8L713_SIMNZ</name>
<accession>F8L713</accession>
<keyword evidence="2" id="KW-1185">Reference proteome</keyword>
<sequence>MSSIDQNPRNSKYLDSAEALLSKELFRDPNQDEYWAVLEKIKELQSKLFSGHNCRGEWNFLKEVESSISSPMNLYSFHMFLGRRMLACSQYLKQIEDKLSALESAKTHFAQANLIQPNVNTAEQCIAIEKKITALRLETQHNQIVEESIKCFQKRLIDYDSCSKMRLTFILNPDRQI</sequence>